<feature type="active site" description="Proton donor" evidence="10">
    <location>
        <position position="91"/>
    </location>
</feature>
<comment type="cofactor">
    <cofactor evidence="1 9 11">
        <name>FMN</name>
        <dbReference type="ChEBI" id="CHEBI:58210"/>
    </cofactor>
</comment>
<dbReference type="EC" id="1.3.1.-" evidence="9"/>
<keyword evidence="8 9" id="KW-0560">Oxidoreductase</keyword>
<evidence type="ECO:0000256" key="4">
    <source>
        <dbReference type="ARBA" id="ARBA00022643"/>
    </source>
</evidence>
<dbReference type="GO" id="GO:0050660">
    <property type="term" value="F:flavin adenine dinucleotide binding"/>
    <property type="evidence" value="ECO:0007669"/>
    <property type="project" value="InterPro"/>
</dbReference>
<evidence type="ECO:0000313" key="13">
    <source>
        <dbReference type="EMBL" id="ACZ01281.1"/>
    </source>
</evidence>
<dbReference type="PANTHER" id="PTHR42907:SF1">
    <property type="entry name" value="FMN-LINKED OXIDOREDUCTASES SUPERFAMILY PROTEIN"/>
    <property type="match status" value="1"/>
</dbReference>
<evidence type="ECO:0000256" key="11">
    <source>
        <dbReference type="PIRSR" id="PIRSR006621-2"/>
    </source>
</evidence>
<sequence>MYKVSLAPMVDRTDIHFRNFISMINKDIELYTEMITTQAILNGDRSKILKITNVENPVVLQIATSNLKESIEAAKYIKYTNYNAVNINVGCPSDRVSGHNMGAYLMSEPELVRDIAQAVKEYSGKDVTIKNRIGIDGKGILENDRKIVRYEELLNFIDITNVSKYIVHARIAILKGLSPKENRTIPELDYEMVYRLKRDRPNLMIEINGGIKTIEDIKIHHNYVDSVMIGRAFYDNPMLANEINLLNDKSVKKHTEIVKEMFHYVKMLEENNEKPHHFLRHTLGLFYNTKYSKMWKNMISSTSATSSTVLEFLNKMG</sequence>
<dbReference type="PANTHER" id="PTHR42907">
    <property type="entry name" value="FMN-LINKED OXIDOREDUCTASES SUPERFAMILY PROTEIN"/>
    <property type="match status" value="1"/>
</dbReference>
<accession>D1AYA5</accession>
<keyword evidence="4 9" id="KW-0288">FMN</keyword>
<evidence type="ECO:0000259" key="12">
    <source>
        <dbReference type="Pfam" id="PF01207"/>
    </source>
</evidence>
<dbReference type="CDD" id="cd02801">
    <property type="entry name" value="DUS_like_FMN"/>
    <property type="match status" value="1"/>
</dbReference>
<comment type="similarity">
    <text evidence="9">Belongs to the dus family.</text>
</comment>
<keyword evidence="5 9" id="KW-0819">tRNA processing</keyword>
<keyword evidence="14" id="KW-1185">Reference proteome</keyword>
<evidence type="ECO:0000256" key="2">
    <source>
        <dbReference type="ARBA" id="ARBA00022555"/>
    </source>
</evidence>
<evidence type="ECO:0000313" key="14">
    <source>
        <dbReference type="Proteomes" id="UP000002072"/>
    </source>
</evidence>
<feature type="binding site" evidence="11">
    <location>
        <position position="168"/>
    </location>
    <ligand>
        <name>FMN</name>
        <dbReference type="ChEBI" id="CHEBI:58210"/>
    </ligand>
</feature>
<dbReference type="STRING" id="519441.Smon_0813"/>
<dbReference type="Pfam" id="PF01207">
    <property type="entry name" value="Dus"/>
    <property type="match status" value="1"/>
</dbReference>
<dbReference type="NCBIfam" id="NF008774">
    <property type="entry name" value="PRK11815.1"/>
    <property type="match status" value="1"/>
</dbReference>
<gene>
    <name evidence="13" type="ordered locus">Smon_0813</name>
</gene>
<feature type="domain" description="DUS-like FMN-binding" evidence="12">
    <location>
        <begin position="6"/>
        <end position="308"/>
    </location>
</feature>
<dbReference type="GO" id="GO:0017150">
    <property type="term" value="F:tRNA dihydrouridine synthase activity"/>
    <property type="evidence" value="ECO:0007669"/>
    <property type="project" value="InterPro"/>
</dbReference>
<dbReference type="RefSeq" id="WP_012858832.1">
    <property type="nucleotide sequence ID" value="NC_013515.1"/>
</dbReference>
<dbReference type="Gene3D" id="3.20.20.70">
    <property type="entry name" value="Aldolase class I"/>
    <property type="match status" value="1"/>
</dbReference>
<dbReference type="InterPro" id="IPR001269">
    <property type="entry name" value="DUS_fam"/>
</dbReference>
<evidence type="ECO:0000256" key="7">
    <source>
        <dbReference type="ARBA" id="ARBA00022884"/>
    </source>
</evidence>
<evidence type="ECO:0000256" key="5">
    <source>
        <dbReference type="ARBA" id="ARBA00022694"/>
    </source>
</evidence>
<feature type="binding site" evidence="11">
    <location>
        <position position="61"/>
    </location>
    <ligand>
        <name>FMN</name>
        <dbReference type="ChEBI" id="CHEBI:58210"/>
    </ligand>
</feature>
<dbReference type="Proteomes" id="UP000002072">
    <property type="component" value="Chromosome"/>
</dbReference>
<dbReference type="InterPro" id="IPR018517">
    <property type="entry name" value="tRNA_hU_synthase_CS"/>
</dbReference>
<evidence type="ECO:0000256" key="8">
    <source>
        <dbReference type="ARBA" id="ARBA00023002"/>
    </source>
</evidence>
<feature type="binding site" evidence="11">
    <location>
        <begin position="208"/>
        <end position="210"/>
    </location>
    <ligand>
        <name>FMN</name>
        <dbReference type="ChEBI" id="CHEBI:58210"/>
    </ligand>
</feature>
<protein>
    <recommendedName>
        <fullName evidence="9">tRNA-dihydrouridine synthase</fullName>
        <ecNumber evidence="9">1.3.1.-</ecNumber>
    </recommendedName>
</protein>
<feature type="binding site" evidence="11">
    <location>
        <begin position="8"/>
        <end position="10"/>
    </location>
    <ligand>
        <name>FMN</name>
        <dbReference type="ChEBI" id="CHEBI:58210"/>
    </ligand>
</feature>
<dbReference type="SUPFAM" id="SSF51395">
    <property type="entry name" value="FMN-linked oxidoreductases"/>
    <property type="match status" value="1"/>
</dbReference>
<dbReference type="EMBL" id="CP001779">
    <property type="protein sequence ID" value="ACZ01281.1"/>
    <property type="molecule type" value="Genomic_DNA"/>
</dbReference>
<feature type="binding site" evidence="11">
    <location>
        <position position="130"/>
    </location>
    <ligand>
        <name>FMN</name>
        <dbReference type="ChEBI" id="CHEBI:58210"/>
    </ligand>
</feature>
<dbReference type="HOGENOM" id="CLU_013299_2_1_0"/>
<dbReference type="InterPro" id="IPR035587">
    <property type="entry name" value="DUS-like_FMN-bd"/>
</dbReference>
<dbReference type="KEGG" id="smf:Smon_0813"/>
<dbReference type="InterPro" id="IPR004653">
    <property type="entry name" value="DusA"/>
</dbReference>
<evidence type="ECO:0000256" key="1">
    <source>
        <dbReference type="ARBA" id="ARBA00001917"/>
    </source>
</evidence>
<keyword evidence="2" id="KW-0820">tRNA-binding</keyword>
<evidence type="ECO:0000256" key="6">
    <source>
        <dbReference type="ARBA" id="ARBA00022857"/>
    </source>
</evidence>
<dbReference type="AlphaFoldDB" id="D1AYA5"/>
<dbReference type="OrthoDB" id="9764501at2"/>
<dbReference type="Gene3D" id="1.20.120.1460">
    <property type="match status" value="1"/>
</dbReference>
<feature type="binding site" evidence="11">
    <location>
        <begin position="230"/>
        <end position="231"/>
    </location>
    <ligand>
        <name>FMN</name>
        <dbReference type="ChEBI" id="CHEBI:58210"/>
    </ligand>
</feature>
<dbReference type="GeneID" id="29673357"/>
<dbReference type="PIRSF" id="PIRSF006621">
    <property type="entry name" value="Dus"/>
    <property type="match status" value="1"/>
</dbReference>
<keyword evidence="6" id="KW-0521">NADP</keyword>
<organism evidence="13 14">
    <name type="scientific">Streptobacillus moniliformis (strain ATCC 14647 / DSM 12112 / NCTC 10651 / 9901)</name>
    <dbReference type="NCBI Taxonomy" id="519441"/>
    <lineage>
        <taxon>Bacteria</taxon>
        <taxon>Fusobacteriati</taxon>
        <taxon>Fusobacteriota</taxon>
        <taxon>Fusobacteriia</taxon>
        <taxon>Fusobacteriales</taxon>
        <taxon>Leptotrichiaceae</taxon>
        <taxon>Streptobacillus</taxon>
    </lineage>
</organism>
<dbReference type="InterPro" id="IPR013785">
    <property type="entry name" value="Aldolase_TIM"/>
</dbReference>
<evidence type="ECO:0000256" key="9">
    <source>
        <dbReference type="PIRNR" id="PIRNR006621"/>
    </source>
</evidence>
<name>D1AYA5_STRM9</name>
<keyword evidence="7" id="KW-0694">RNA-binding</keyword>
<dbReference type="PROSITE" id="PS01136">
    <property type="entry name" value="UPF0034"/>
    <property type="match status" value="1"/>
</dbReference>
<evidence type="ECO:0000256" key="10">
    <source>
        <dbReference type="PIRSR" id="PIRSR006621-1"/>
    </source>
</evidence>
<dbReference type="eggNOG" id="COG0042">
    <property type="taxonomic scope" value="Bacteria"/>
</dbReference>
<evidence type="ECO:0000256" key="3">
    <source>
        <dbReference type="ARBA" id="ARBA00022630"/>
    </source>
</evidence>
<keyword evidence="11" id="KW-0547">Nucleotide-binding</keyword>
<comment type="function">
    <text evidence="9">Catalyzes the synthesis of 5,6-dihydrouridine (D), a modified base found in the D-loop of most tRNAs, via the reduction of the C5-C6 double bond in target uridines.</text>
</comment>
<keyword evidence="3 9" id="KW-0285">Flavoprotein</keyword>
<reference evidence="13 14" key="1">
    <citation type="journal article" date="2009" name="Stand. Genomic Sci.">
        <title>Complete genome sequence of Streptobacillus moniliformis type strain (9901T).</title>
        <authorList>
            <person name="Nolan M."/>
            <person name="Gronow S."/>
            <person name="Lapidus A."/>
            <person name="Ivanova N."/>
            <person name="Copeland A."/>
            <person name="Lucas S."/>
            <person name="Del Rio T.G."/>
            <person name="Chen F."/>
            <person name="Tice H."/>
            <person name="Pitluck S."/>
            <person name="Cheng J.F."/>
            <person name="Sims D."/>
            <person name="Meincke L."/>
            <person name="Bruce D."/>
            <person name="Goodwin L."/>
            <person name="Brettin T."/>
            <person name="Han C."/>
            <person name="Detter J.C."/>
            <person name="Ovchinikova G."/>
            <person name="Pati A."/>
            <person name="Mavromatis K."/>
            <person name="Mikhailova N."/>
            <person name="Chen A."/>
            <person name="Palaniappan K."/>
            <person name="Land M."/>
            <person name="Hauser L."/>
            <person name="Chang Y.J."/>
            <person name="Jeffries C.D."/>
            <person name="Rohde M."/>
            <person name="Sproer C."/>
            <person name="Goker M."/>
            <person name="Bristow J."/>
            <person name="Eisen J.A."/>
            <person name="Markowitz V."/>
            <person name="Hugenholtz P."/>
            <person name="Kyrpides N.C."/>
            <person name="Klenk H.P."/>
            <person name="Chain P."/>
        </authorList>
    </citation>
    <scope>NUCLEOTIDE SEQUENCE [LARGE SCALE GENOMIC DNA]</scope>
    <source>
        <strain evidence="14">ATCC 14647 / DSM 12112 / NCTC 10651 / 9901</strain>
    </source>
</reference>
<dbReference type="GO" id="GO:0000049">
    <property type="term" value="F:tRNA binding"/>
    <property type="evidence" value="ECO:0007669"/>
    <property type="project" value="UniProtKB-KW"/>
</dbReference>
<proteinExistence type="inferred from homology"/>